<dbReference type="GO" id="GO:0016887">
    <property type="term" value="F:ATP hydrolysis activity"/>
    <property type="evidence" value="ECO:0007669"/>
    <property type="project" value="InterPro"/>
</dbReference>
<evidence type="ECO:0000256" key="2">
    <source>
        <dbReference type="ARBA" id="ARBA00022741"/>
    </source>
</evidence>
<protein>
    <submittedName>
        <fullName evidence="5">ABC-type multidrug transport system, ATPase component</fullName>
    </submittedName>
</protein>
<dbReference type="InterPro" id="IPR003439">
    <property type="entry name" value="ABC_transporter-like_ATP-bd"/>
</dbReference>
<name>A0A1W1DLL0_9ZZZZ</name>
<organism evidence="5">
    <name type="scientific">hydrothermal vent metagenome</name>
    <dbReference type="NCBI Taxonomy" id="652676"/>
    <lineage>
        <taxon>unclassified sequences</taxon>
        <taxon>metagenomes</taxon>
        <taxon>ecological metagenomes</taxon>
    </lineage>
</organism>
<dbReference type="InterPro" id="IPR017871">
    <property type="entry name" value="ABC_transporter-like_CS"/>
</dbReference>
<sequence>MQVALSIKDLQKTYANQLHALKGIDLQVEQGDFFALLGSNGAGKTTAIGIICGLLHKTHGNVKILGLDQDTHENEVKRLIGLMPQEFNFNPFEPVEEILINQAGFHGINKSMAKAQSDILLKKMELWDKRLDQAKSLSGGMKRRLMLARALIHKPKILILDEPTAGVDVEIRRSMWAYLKELNSEGMTIILTTHYLEEAESLCRNIAILNEGKVVEQTSMKKLLAKVSHQVLILESSSVLPKNIAQEKFTCERLDDHSLQVVLESDTNITDVLQNLSNQGVSVDHVRSTQNRLETLFLCLTAKDD</sequence>
<evidence type="ECO:0000313" key="5">
    <source>
        <dbReference type="EMBL" id="SFV82086.1"/>
    </source>
</evidence>
<dbReference type="Gene3D" id="3.40.50.300">
    <property type="entry name" value="P-loop containing nucleotide triphosphate hydrolases"/>
    <property type="match status" value="1"/>
</dbReference>
<proteinExistence type="predicted"/>
<dbReference type="EMBL" id="FPHV01000142">
    <property type="protein sequence ID" value="SFV82086.1"/>
    <property type="molecule type" value="Genomic_DNA"/>
</dbReference>
<dbReference type="InterPro" id="IPR003593">
    <property type="entry name" value="AAA+_ATPase"/>
</dbReference>
<dbReference type="AlphaFoldDB" id="A0A1W1DLL0"/>
<gene>
    <name evidence="5" type="ORF">MNB_SUP05-6-628</name>
</gene>
<dbReference type="SMART" id="SM00382">
    <property type="entry name" value="AAA"/>
    <property type="match status" value="1"/>
</dbReference>
<feature type="domain" description="ABC transporter" evidence="4">
    <location>
        <begin position="5"/>
        <end position="236"/>
    </location>
</feature>
<reference evidence="5" key="1">
    <citation type="submission" date="2016-10" db="EMBL/GenBank/DDBJ databases">
        <authorList>
            <person name="de Groot N.N."/>
        </authorList>
    </citation>
    <scope>NUCLEOTIDE SEQUENCE</scope>
</reference>
<keyword evidence="3" id="KW-0067">ATP-binding</keyword>
<dbReference type="SUPFAM" id="SSF52540">
    <property type="entry name" value="P-loop containing nucleoside triphosphate hydrolases"/>
    <property type="match status" value="1"/>
</dbReference>
<evidence type="ECO:0000256" key="3">
    <source>
        <dbReference type="ARBA" id="ARBA00022840"/>
    </source>
</evidence>
<dbReference type="GO" id="GO:0005524">
    <property type="term" value="F:ATP binding"/>
    <property type="evidence" value="ECO:0007669"/>
    <property type="project" value="UniProtKB-KW"/>
</dbReference>
<dbReference type="InterPro" id="IPR027417">
    <property type="entry name" value="P-loop_NTPase"/>
</dbReference>
<dbReference type="PANTHER" id="PTHR42711">
    <property type="entry name" value="ABC TRANSPORTER ATP-BINDING PROTEIN"/>
    <property type="match status" value="1"/>
</dbReference>
<dbReference type="PROSITE" id="PS00211">
    <property type="entry name" value="ABC_TRANSPORTER_1"/>
    <property type="match status" value="1"/>
</dbReference>
<accession>A0A1W1DLL0</accession>
<keyword evidence="1" id="KW-0813">Transport</keyword>
<keyword evidence="2" id="KW-0547">Nucleotide-binding</keyword>
<evidence type="ECO:0000256" key="1">
    <source>
        <dbReference type="ARBA" id="ARBA00022448"/>
    </source>
</evidence>
<dbReference type="PANTHER" id="PTHR42711:SF15">
    <property type="entry name" value="ABC-TYPE MULTIDRUG TRANSPORT SYSTEM, ATPASE COMPONENT"/>
    <property type="match status" value="1"/>
</dbReference>
<evidence type="ECO:0000259" key="4">
    <source>
        <dbReference type="PROSITE" id="PS50893"/>
    </source>
</evidence>
<dbReference type="Pfam" id="PF00005">
    <property type="entry name" value="ABC_tran"/>
    <property type="match status" value="1"/>
</dbReference>
<dbReference type="PROSITE" id="PS50893">
    <property type="entry name" value="ABC_TRANSPORTER_2"/>
    <property type="match status" value="1"/>
</dbReference>
<dbReference type="CDD" id="cd03230">
    <property type="entry name" value="ABC_DR_subfamily_A"/>
    <property type="match status" value="1"/>
</dbReference>
<dbReference type="InterPro" id="IPR050763">
    <property type="entry name" value="ABC_transporter_ATP-binding"/>
</dbReference>